<feature type="compositionally biased region" description="Basic and acidic residues" evidence="1">
    <location>
        <begin position="78"/>
        <end position="90"/>
    </location>
</feature>
<accession>A0A8J3VI83</accession>
<dbReference type="Pfam" id="PF00553">
    <property type="entry name" value="CBM_2"/>
    <property type="match status" value="1"/>
</dbReference>
<evidence type="ECO:0000313" key="5">
    <source>
        <dbReference type="Proteomes" id="UP000612899"/>
    </source>
</evidence>
<reference evidence="4" key="1">
    <citation type="submission" date="2021-01" db="EMBL/GenBank/DDBJ databases">
        <title>Whole genome shotgun sequence of Rhizocola hellebori NBRC 109834.</title>
        <authorList>
            <person name="Komaki H."/>
            <person name="Tamura T."/>
        </authorList>
    </citation>
    <scope>NUCLEOTIDE SEQUENCE</scope>
    <source>
        <strain evidence="4">NBRC 109834</strain>
    </source>
</reference>
<dbReference type="PROSITE" id="PS51173">
    <property type="entry name" value="CBM2"/>
    <property type="match status" value="1"/>
</dbReference>
<keyword evidence="2" id="KW-1133">Transmembrane helix</keyword>
<feature type="region of interest" description="Disordered" evidence="1">
    <location>
        <begin position="1"/>
        <end position="23"/>
    </location>
</feature>
<evidence type="ECO:0000256" key="1">
    <source>
        <dbReference type="SAM" id="MobiDB-lite"/>
    </source>
</evidence>
<name>A0A8J3VI83_9ACTN</name>
<dbReference type="SMART" id="SM00637">
    <property type="entry name" value="CBD_II"/>
    <property type="match status" value="1"/>
</dbReference>
<dbReference type="EMBL" id="BONY01000033">
    <property type="protein sequence ID" value="GIH07092.1"/>
    <property type="molecule type" value="Genomic_DNA"/>
</dbReference>
<evidence type="ECO:0000256" key="2">
    <source>
        <dbReference type="SAM" id="Phobius"/>
    </source>
</evidence>
<proteinExistence type="predicted"/>
<dbReference type="InterPro" id="IPR001919">
    <property type="entry name" value="CBD2"/>
</dbReference>
<dbReference type="GO" id="GO:0005975">
    <property type="term" value="P:carbohydrate metabolic process"/>
    <property type="evidence" value="ECO:0007669"/>
    <property type="project" value="InterPro"/>
</dbReference>
<dbReference type="RefSeq" id="WP_203910896.1">
    <property type="nucleotide sequence ID" value="NZ_BONY01000033.1"/>
</dbReference>
<evidence type="ECO:0000313" key="4">
    <source>
        <dbReference type="EMBL" id="GIH07092.1"/>
    </source>
</evidence>
<organism evidence="4 5">
    <name type="scientific">Rhizocola hellebori</name>
    <dbReference type="NCBI Taxonomy" id="1392758"/>
    <lineage>
        <taxon>Bacteria</taxon>
        <taxon>Bacillati</taxon>
        <taxon>Actinomycetota</taxon>
        <taxon>Actinomycetes</taxon>
        <taxon>Micromonosporales</taxon>
        <taxon>Micromonosporaceae</taxon>
        <taxon>Rhizocola</taxon>
    </lineage>
</organism>
<keyword evidence="5" id="KW-1185">Reference proteome</keyword>
<dbReference type="GO" id="GO:0030247">
    <property type="term" value="F:polysaccharide binding"/>
    <property type="evidence" value="ECO:0007669"/>
    <property type="project" value="UniProtKB-UniRule"/>
</dbReference>
<feature type="region of interest" description="Disordered" evidence="1">
    <location>
        <begin position="72"/>
        <end position="114"/>
    </location>
</feature>
<feature type="compositionally biased region" description="Low complexity" evidence="1">
    <location>
        <begin position="91"/>
        <end position="104"/>
    </location>
</feature>
<dbReference type="InterPro" id="IPR012291">
    <property type="entry name" value="CBM2_carb-bd_dom_sf"/>
</dbReference>
<evidence type="ECO:0000259" key="3">
    <source>
        <dbReference type="PROSITE" id="PS51173"/>
    </source>
</evidence>
<sequence length="241" mass="24935">MRPATVEELAAAERSEQPSLSASIRDRAKKPLVIGAATASLLVAGAGAVALAHVDSPPTMVQPQGEAAPFGVGYVDGFGEHSPKPTEKTSPKQSTKPKSAAAAPQMTPPGQPTIVVASSEATPSIDGGVVVEEGELAAVYWVAAWRNSYDVYVWVHNSGSAPASWNLRIQLPANTTISATWAAHREGHANNAWVFTPAQGGMLAPGRTYLFAFEGKRPSGAFALKSCTVNGIACTKFGGAA</sequence>
<keyword evidence="2" id="KW-0812">Transmembrane</keyword>
<feature type="domain" description="CBM2" evidence="3">
    <location>
        <begin position="122"/>
        <end position="237"/>
    </location>
</feature>
<dbReference type="SUPFAM" id="SSF49384">
    <property type="entry name" value="Carbohydrate-binding domain"/>
    <property type="match status" value="1"/>
</dbReference>
<dbReference type="Gene3D" id="2.60.40.290">
    <property type="match status" value="1"/>
</dbReference>
<gene>
    <name evidence="4" type="ORF">Rhe02_51590</name>
</gene>
<protein>
    <recommendedName>
        <fullName evidence="3">CBM2 domain-containing protein</fullName>
    </recommendedName>
</protein>
<dbReference type="AlphaFoldDB" id="A0A8J3VI83"/>
<dbReference type="GO" id="GO:0004553">
    <property type="term" value="F:hydrolase activity, hydrolyzing O-glycosyl compounds"/>
    <property type="evidence" value="ECO:0007669"/>
    <property type="project" value="InterPro"/>
</dbReference>
<feature type="transmembrane region" description="Helical" evidence="2">
    <location>
        <begin position="32"/>
        <end position="54"/>
    </location>
</feature>
<dbReference type="InterPro" id="IPR008965">
    <property type="entry name" value="CBM2/CBM3_carb-bd_dom_sf"/>
</dbReference>
<dbReference type="Proteomes" id="UP000612899">
    <property type="component" value="Unassembled WGS sequence"/>
</dbReference>
<comment type="caution">
    <text evidence="4">The sequence shown here is derived from an EMBL/GenBank/DDBJ whole genome shotgun (WGS) entry which is preliminary data.</text>
</comment>
<keyword evidence="2" id="KW-0472">Membrane</keyword>